<keyword evidence="2" id="KW-0479">Metal-binding</keyword>
<dbReference type="KEGG" id="ptx:ABW99_02645"/>
<feature type="domain" description="Peptidase M24" evidence="4">
    <location>
        <begin position="318"/>
        <end position="533"/>
    </location>
</feature>
<dbReference type="GO" id="GO:0046872">
    <property type="term" value="F:metal ion binding"/>
    <property type="evidence" value="ECO:0007669"/>
    <property type="project" value="UniProtKB-KW"/>
</dbReference>
<dbReference type="PATRIC" id="fig|445709.3.peg.575"/>
<proteinExistence type="inferred from homology"/>
<evidence type="ECO:0000256" key="3">
    <source>
        <dbReference type="ARBA" id="ARBA00022801"/>
    </source>
</evidence>
<feature type="domain" description="Peptidase M24 C-terminal" evidence="6">
    <location>
        <begin position="545"/>
        <end position="604"/>
    </location>
</feature>
<name>A0A0G3ERE9_9BURK</name>
<dbReference type="InterPro" id="IPR000587">
    <property type="entry name" value="Creatinase_N"/>
</dbReference>
<dbReference type="Gene3D" id="3.90.230.10">
    <property type="entry name" value="Creatinase/methionine aminopeptidase superfamily"/>
    <property type="match status" value="1"/>
</dbReference>
<dbReference type="Pfam" id="PF16189">
    <property type="entry name" value="Creatinase_N_2"/>
    <property type="match status" value="1"/>
</dbReference>
<dbReference type="EMBL" id="CP011568">
    <property type="protein sequence ID" value="AKJ67291.1"/>
    <property type="molecule type" value="Genomic_DNA"/>
</dbReference>
<dbReference type="InterPro" id="IPR033740">
    <property type="entry name" value="Pept_M24B"/>
</dbReference>
<comment type="similarity">
    <text evidence="1">Belongs to the peptidase M24B family.</text>
</comment>
<dbReference type="SUPFAM" id="SSF53092">
    <property type="entry name" value="Creatinase/prolidase N-terminal domain"/>
    <property type="match status" value="1"/>
</dbReference>
<dbReference type="InterPro" id="IPR050422">
    <property type="entry name" value="X-Pro_aminopeptidase_P"/>
</dbReference>
<dbReference type="Gene3D" id="3.40.350.10">
    <property type="entry name" value="Creatinase/prolidase N-terminal domain"/>
    <property type="match status" value="2"/>
</dbReference>
<dbReference type="InterPro" id="IPR029149">
    <property type="entry name" value="Creatin/AminoP/Spt16_N"/>
</dbReference>
<accession>A0A0G3ERE9</accession>
<evidence type="ECO:0000313" key="7">
    <source>
        <dbReference type="EMBL" id="AKJ67291.1"/>
    </source>
</evidence>
<sequence length="604" mass="66452">MNRCFHDDTTIPDRLRRLRAAMVDVGLDAYVVPSSDPHLSEYLPEHWQGRQWLSGFTGSVGSLVVTAECAGLWVDSRYWVQAQAQLTGTGIEMMRAENGAASAPYVDWLAKHIPCGGSVGVDGAVLSVLTSRAMSDSLSRRGIRLRVDLDLLDSIWQQRPPLSTHRIYEHGAPYACVSRREKILRIREAMRMREAQWHLISALDDIAWLLNLRGADVEYNPVFVAHMLLGLDCASLFVVDKKISQKLAESLASDGIRIESYDKISAALAALPAAQALLIDPRRTAQGIVRSAPASVRIIEAVNPSTLLKSRKTQAEIEHIRATMARDGAALAAFFAWFEGAQGRERITELTIDERITAARERRQGFVGPSFATIAAFGPNGAMPHYRATPASHSLIEGNGLLLIDSGGQYLDGTTDVTRVVPVGDISDAHRHDFTVVLKGVIALARARFPRGIRSPMLDAIARAPIWNAGLDYGHGTGHGVGYFLNVHEGPQSISYKAPADAWTAMEEGMVTSIEPGVYRPGKWGIRIENLALTRTANQTEFGDFLEFETLTLCPIDTRCIAVNLLSDEDRLWLNAYHKMVLERVSPMVSGDARAWLESRTTPI</sequence>
<evidence type="ECO:0000256" key="1">
    <source>
        <dbReference type="ARBA" id="ARBA00008766"/>
    </source>
</evidence>
<reference evidence="8" key="1">
    <citation type="submission" date="2015-06" db="EMBL/GenBank/DDBJ databases">
        <authorList>
            <person name="Lim Y.L."/>
            <person name="Ee R."/>
            <person name="Yong D."/>
            <person name="How K.Y."/>
            <person name="Yin W.F."/>
            <person name="Chan K.G."/>
        </authorList>
    </citation>
    <scope>NUCLEOTIDE SEQUENCE [LARGE SCALE GENOMIC DNA]</scope>
    <source>
        <strain evidence="8">DSM 25325</strain>
    </source>
</reference>
<evidence type="ECO:0000313" key="8">
    <source>
        <dbReference type="Proteomes" id="UP000036700"/>
    </source>
</evidence>
<dbReference type="Proteomes" id="UP000036700">
    <property type="component" value="Chromosome"/>
</dbReference>
<dbReference type="InterPro" id="IPR036005">
    <property type="entry name" value="Creatinase/aminopeptidase-like"/>
</dbReference>
<dbReference type="AlphaFoldDB" id="A0A0G3ERE9"/>
<dbReference type="PANTHER" id="PTHR43763:SF6">
    <property type="entry name" value="XAA-PRO AMINOPEPTIDASE 1"/>
    <property type="match status" value="1"/>
</dbReference>
<feature type="domain" description="Creatinase N-terminal" evidence="5">
    <location>
        <begin position="14"/>
        <end position="139"/>
    </location>
</feature>
<dbReference type="SUPFAM" id="SSF55920">
    <property type="entry name" value="Creatinase/aminopeptidase"/>
    <property type="match status" value="1"/>
</dbReference>
<gene>
    <name evidence="7" type="ORF">ABW99_02645</name>
</gene>
<protein>
    <submittedName>
        <fullName evidence="7">Peptidase M24</fullName>
    </submittedName>
</protein>
<dbReference type="GO" id="GO:0005737">
    <property type="term" value="C:cytoplasm"/>
    <property type="evidence" value="ECO:0007669"/>
    <property type="project" value="UniProtKB-ARBA"/>
</dbReference>
<dbReference type="RefSeq" id="WP_047212827.1">
    <property type="nucleotide sequence ID" value="NZ_CP011568.3"/>
</dbReference>
<evidence type="ECO:0000259" key="5">
    <source>
        <dbReference type="Pfam" id="PF01321"/>
    </source>
</evidence>
<evidence type="ECO:0000259" key="6">
    <source>
        <dbReference type="Pfam" id="PF16188"/>
    </source>
</evidence>
<dbReference type="FunFam" id="3.90.230.10:FF:000009">
    <property type="entry name" value="xaa-Pro aminopeptidase 2"/>
    <property type="match status" value="1"/>
</dbReference>
<dbReference type="InterPro" id="IPR032416">
    <property type="entry name" value="Peptidase_M24_C"/>
</dbReference>
<dbReference type="Pfam" id="PF00557">
    <property type="entry name" value="Peptidase_M24"/>
    <property type="match status" value="1"/>
</dbReference>
<dbReference type="GO" id="GO:0070006">
    <property type="term" value="F:metalloaminopeptidase activity"/>
    <property type="evidence" value="ECO:0007669"/>
    <property type="project" value="InterPro"/>
</dbReference>
<dbReference type="OrthoDB" id="9806388at2"/>
<dbReference type="STRING" id="445709.ABW99_02645"/>
<evidence type="ECO:0000259" key="4">
    <source>
        <dbReference type="Pfam" id="PF00557"/>
    </source>
</evidence>
<dbReference type="CDD" id="cd01085">
    <property type="entry name" value="APP"/>
    <property type="match status" value="1"/>
</dbReference>
<dbReference type="InterPro" id="IPR000994">
    <property type="entry name" value="Pept_M24"/>
</dbReference>
<dbReference type="Pfam" id="PF01321">
    <property type="entry name" value="Creatinase_N"/>
    <property type="match status" value="1"/>
</dbReference>
<keyword evidence="8" id="KW-1185">Reference proteome</keyword>
<dbReference type="PANTHER" id="PTHR43763">
    <property type="entry name" value="XAA-PRO AMINOPEPTIDASE 1"/>
    <property type="match status" value="1"/>
</dbReference>
<evidence type="ECO:0000256" key="2">
    <source>
        <dbReference type="ARBA" id="ARBA00022723"/>
    </source>
</evidence>
<organism evidence="7 8">
    <name type="scientific">Pandoraea thiooxydans</name>
    <dbReference type="NCBI Taxonomy" id="445709"/>
    <lineage>
        <taxon>Bacteria</taxon>
        <taxon>Pseudomonadati</taxon>
        <taxon>Pseudomonadota</taxon>
        <taxon>Betaproteobacteria</taxon>
        <taxon>Burkholderiales</taxon>
        <taxon>Burkholderiaceae</taxon>
        <taxon>Pandoraea</taxon>
    </lineage>
</organism>
<dbReference type="Pfam" id="PF16188">
    <property type="entry name" value="Peptidase_M24_C"/>
    <property type="match status" value="1"/>
</dbReference>
<keyword evidence="3" id="KW-0378">Hydrolase</keyword>